<sequence length="435" mass="48766">MVAKVLAAILAGFAIAVPSTFWLLKKVRIKSKIRHFQVSAALGMPVALFIYLLQTSIAVPVVIVTVVFSLLVVALELTLRWIVSSSLSQVTIDGLGKIGSGVSFEEARNAAGAYPDDYMNEAVWLEMQEFMESRSRQKQKFKSTSSADSPVKSFEMHANITFAGTNYSMVDGIRSTTDARNSSDQPNLFLFGGSTVLCEEVPDRLTNASILQRMLNLHSEFVQVLNYGASGATSIDRLQMLLQESKVKKDDIVVFYFGDNDSGWIDHRSGKPSEQLIWLPVRVFRALSDLGYETAKWMYGELAPRSFRKFSRLAVAETIKALSDAHLYCLSKGAQMVAILQPNLYTLRTKSDYEKKLERRFSQDIRTLISNSFKHYEEWVKTVPFGVSATHIFNNAPSSVFLDWAHVNARGNELIAKFIYSELAKRKLVNVLNKV</sequence>
<dbReference type="InterPro" id="IPR036514">
    <property type="entry name" value="SGNH_hydro_sf"/>
</dbReference>
<dbReference type="CDD" id="cd00229">
    <property type="entry name" value="SGNH_hydrolase"/>
    <property type="match status" value="1"/>
</dbReference>
<proteinExistence type="predicted"/>
<reference evidence="2" key="1">
    <citation type="submission" date="2020-05" db="EMBL/GenBank/DDBJ databases">
        <authorList>
            <person name="Chiriac C."/>
            <person name="Salcher M."/>
            <person name="Ghai R."/>
            <person name="Kavagutti S V."/>
        </authorList>
    </citation>
    <scope>NUCLEOTIDE SEQUENCE</scope>
</reference>
<feature type="transmembrane region" description="Helical" evidence="1">
    <location>
        <begin position="6"/>
        <end position="24"/>
    </location>
</feature>
<keyword evidence="1" id="KW-0472">Membrane</keyword>
<dbReference type="Gene3D" id="3.40.50.1110">
    <property type="entry name" value="SGNH hydrolase"/>
    <property type="match status" value="1"/>
</dbReference>
<name>A0A6J6AX69_9ZZZZ</name>
<dbReference type="InterPro" id="IPR001087">
    <property type="entry name" value="GDSL"/>
</dbReference>
<accession>A0A6J6AX69</accession>
<dbReference type="GO" id="GO:0016788">
    <property type="term" value="F:hydrolase activity, acting on ester bonds"/>
    <property type="evidence" value="ECO:0007669"/>
    <property type="project" value="InterPro"/>
</dbReference>
<keyword evidence="1" id="KW-1133">Transmembrane helix</keyword>
<dbReference type="Pfam" id="PF00657">
    <property type="entry name" value="Lipase_GDSL"/>
    <property type="match status" value="1"/>
</dbReference>
<dbReference type="EMBL" id="CAEZSE010000037">
    <property type="protein sequence ID" value="CAB4531600.1"/>
    <property type="molecule type" value="Genomic_DNA"/>
</dbReference>
<evidence type="ECO:0000256" key="1">
    <source>
        <dbReference type="SAM" id="Phobius"/>
    </source>
</evidence>
<evidence type="ECO:0000313" key="2">
    <source>
        <dbReference type="EMBL" id="CAB4531600.1"/>
    </source>
</evidence>
<dbReference type="AlphaFoldDB" id="A0A6J6AX69"/>
<organism evidence="2">
    <name type="scientific">freshwater metagenome</name>
    <dbReference type="NCBI Taxonomy" id="449393"/>
    <lineage>
        <taxon>unclassified sequences</taxon>
        <taxon>metagenomes</taxon>
        <taxon>ecological metagenomes</taxon>
    </lineage>
</organism>
<keyword evidence="1" id="KW-0812">Transmembrane</keyword>
<protein>
    <submittedName>
        <fullName evidence="2">Unannotated protein</fullName>
    </submittedName>
</protein>
<dbReference type="SUPFAM" id="SSF52266">
    <property type="entry name" value="SGNH hydrolase"/>
    <property type="match status" value="1"/>
</dbReference>
<gene>
    <name evidence="2" type="ORF">UFOPK1353_00350</name>
</gene>